<dbReference type="CDD" id="cd16448">
    <property type="entry name" value="RING-H2"/>
    <property type="match status" value="1"/>
</dbReference>
<dbReference type="AlphaFoldDB" id="A0A317VDE1"/>
<keyword evidence="3 6" id="KW-0863">Zinc-finger</keyword>
<gene>
    <name evidence="9" type="ORF">BO70DRAFT_364834</name>
</gene>
<dbReference type="OrthoDB" id="8062037at2759"/>
<feature type="transmembrane region" description="Helical" evidence="7">
    <location>
        <begin position="12"/>
        <end position="34"/>
    </location>
</feature>
<evidence type="ECO:0000256" key="4">
    <source>
        <dbReference type="ARBA" id="ARBA00022786"/>
    </source>
</evidence>
<proteinExistence type="predicted"/>
<dbReference type="GO" id="GO:0016567">
    <property type="term" value="P:protein ubiquitination"/>
    <property type="evidence" value="ECO:0007669"/>
    <property type="project" value="UniProtKB-UniPathway"/>
</dbReference>
<dbReference type="PROSITE" id="PS50089">
    <property type="entry name" value="ZF_RING_2"/>
    <property type="match status" value="1"/>
</dbReference>
<dbReference type="SUPFAM" id="SSF57850">
    <property type="entry name" value="RING/U-box"/>
    <property type="match status" value="1"/>
</dbReference>
<evidence type="ECO:0000313" key="9">
    <source>
        <dbReference type="EMBL" id="PWY72296.1"/>
    </source>
</evidence>
<keyword evidence="5" id="KW-0862">Zinc</keyword>
<keyword evidence="7" id="KW-1133">Transmembrane helix</keyword>
<evidence type="ECO:0000259" key="8">
    <source>
        <dbReference type="PROSITE" id="PS50089"/>
    </source>
</evidence>
<keyword evidence="10" id="KW-1185">Reference proteome</keyword>
<dbReference type="InterPro" id="IPR001841">
    <property type="entry name" value="Znf_RING"/>
</dbReference>
<dbReference type="InterPro" id="IPR013083">
    <property type="entry name" value="Znf_RING/FYVE/PHD"/>
</dbReference>
<dbReference type="Gene3D" id="3.30.40.10">
    <property type="entry name" value="Zinc/RING finger domain, C3HC4 (zinc finger)"/>
    <property type="match status" value="1"/>
</dbReference>
<dbReference type="PANTHER" id="PTHR45676">
    <property type="entry name" value="RING-H2 FINGER PROTEIN ATL51-RELATED"/>
    <property type="match status" value="1"/>
</dbReference>
<keyword evidence="2" id="KW-0479">Metal-binding</keyword>
<evidence type="ECO:0000256" key="6">
    <source>
        <dbReference type="PROSITE-ProRule" id="PRU00175"/>
    </source>
</evidence>
<name>A0A317VDE1_9EURO</name>
<evidence type="ECO:0000256" key="1">
    <source>
        <dbReference type="ARBA" id="ARBA00004906"/>
    </source>
</evidence>
<comment type="caution">
    <text evidence="9">The sequence shown here is derived from an EMBL/GenBank/DDBJ whole genome shotgun (WGS) entry which is preliminary data.</text>
</comment>
<dbReference type="PANTHER" id="PTHR45676:SF41">
    <property type="entry name" value="RING-H2 FINGER PROTEIN ATL66"/>
    <property type="match status" value="1"/>
</dbReference>
<dbReference type="InterPro" id="IPR024766">
    <property type="entry name" value="Znf_RING_H2"/>
</dbReference>
<accession>A0A317VDE1</accession>
<dbReference type="GO" id="GO:0051603">
    <property type="term" value="P:proteolysis involved in protein catabolic process"/>
    <property type="evidence" value="ECO:0007669"/>
    <property type="project" value="UniProtKB-ARBA"/>
</dbReference>
<organism evidence="9 10">
    <name type="scientific">Aspergillus heteromorphus CBS 117.55</name>
    <dbReference type="NCBI Taxonomy" id="1448321"/>
    <lineage>
        <taxon>Eukaryota</taxon>
        <taxon>Fungi</taxon>
        <taxon>Dikarya</taxon>
        <taxon>Ascomycota</taxon>
        <taxon>Pezizomycotina</taxon>
        <taxon>Eurotiomycetes</taxon>
        <taxon>Eurotiomycetidae</taxon>
        <taxon>Eurotiales</taxon>
        <taxon>Aspergillaceae</taxon>
        <taxon>Aspergillus</taxon>
        <taxon>Aspergillus subgen. Circumdati</taxon>
    </lineage>
</organism>
<dbReference type="Proteomes" id="UP000247233">
    <property type="component" value="Unassembled WGS sequence"/>
</dbReference>
<feature type="domain" description="RING-type" evidence="8">
    <location>
        <begin position="83"/>
        <end position="160"/>
    </location>
</feature>
<keyword evidence="7" id="KW-0812">Transmembrane</keyword>
<dbReference type="GO" id="GO:0008270">
    <property type="term" value="F:zinc ion binding"/>
    <property type="evidence" value="ECO:0007669"/>
    <property type="project" value="UniProtKB-KW"/>
</dbReference>
<keyword evidence="7" id="KW-0472">Membrane</keyword>
<keyword evidence="4" id="KW-0833">Ubl conjugation pathway</keyword>
<dbReference type="RefSeq" id="XP_025396398.1">
    <property type="nucleotide sequence ID" value="XM_025543912.1"/>
</dbReference>
<evidence type="ECO:0000256" key="3">
    <source>
        <dbReference type="ARBA" id="ARBA00022771"/>
    </source>
</evidence>
<dbReference type="UniPathway" id="UPA00143"/>
<evidence type="ECO:0000256" key="7">
    <source>
        <dbReference type="SAM" id="Phobius"/>
    </source>
</evidence>
<reference evidence="9 10" key="1">
    <citation type="submission" date="2016-12" db="EMBL/GenBank/DDBJ databases">
        <title>The genomes of Aspergillus section Nigri reveals drivers in fungal speciation.</title>
        <authorList>
            <consortium name="DOE Joint Genome Institute"/>
            <person name="Vesth T.C."/>
            <person name="Nybo J."/>
            <person name="Theobald S."/>
            <person name="Brandl J."/>
            <person name="Frisvad J.C."/>
            <person name="Nielsen K.F."/>
            <person name="Lyhne E.K."/>
            <person name="Kogle M.E."/>
            <person name="Kuo A."/>
            <person name="Riley R."/>
            <person name="Clum A."/>
            <person name="Nolan M."/>
            <person name="Lipzen A."/>
            <person name="Salamov A."/>
            <person name="Henrissat B."/>
            <person name="Wiebenga A."/>
            <person name="De Vries R.P."/>
            <person name="Grigoriev I.V."/>
            <person name="Mortensen U.H."/>
            <person name="Andersen M.R."/>
            <person name="Baker S.E."/>
        </authorList>
    </citation>
    <scope>NUCLEOTIDE SEQUENCE [LARGE SCALE GENOMIC DNA]</scope>
    <source>
        <strain evidence="9 10">CBS 117.55</strain>
    </source>
</reference>
<evidence type="ECO:0000256" key="2">
    <source>
        <dbReference type="ARBA" id="ARBA00022723"/>
    </source>
</evidence>
<dbReference type="VEuPathDB" id="FungiDB:BO70DRAFT_364834"/>
<evidence type="ECO:0000256" key="5">
    <source>
        <dbReference type="ARBA" id="ARBA00022833"/>
    </source>
</evidence>
<protein>
    <recommendedName>
        <fullName evidence="8">RING-type domain-containing protein</fullName>
    </recommendedName>
</protein>
<sequence>MTPEQSSSSIVGVVVGAVLLFAAMSFVPLAILMYHRRTHPLRRDSELRDLTTDGTMRQVSVERWLEEQTRADNEHWEYAQESCPICLSGLLAPSQDTLPYPEPACIAPSPPDEATPESMERGRAGGGRNILVLNRCHHAFHASCLASWFEYHQYRCPTCQTSYSPRR</sequence>
<dbReference type="EMBL" id="MSFL01000026">
    <property type="protein sequence ID" value="PWY72296.1"/>
    <property type="molecule type" value="Genomic_DNA"/>
</dbReference>
<dbReference type="Pfam" id="PF12678">
    <property type="entry name" value="zf-rbx1"/>
    <property type="match status" value="1"/>
</dbReference>
<dbReference type="SMART" id="SM00184">
    <property type="entry name" value="RING"/>
    <property type="match status" value="1"/>
</dbReference>
<comment type="pathway">
    <text evidence="1">Protein modification; protein ubiquitination.</text>
</comment>
<dbReference type="STRING" id="1448321.A0A317VDE1"/>
<evidence type="ECO:0000313" key="10">
    <source>
        <dbReference type="Proteomes" id="UP000247233"/>
    </source>
</evidence>
<dbReference type="GeneID" id="37066149"/>